<feature type="region of interest" description="Disordered" evidence="1">
    <location>
        <begin position="111"/>
        <end position="249"/>
    </location>
</feature>
<evidence type="ECO:0000313" key="3">
    <source>
        <dbReference type="Proteomes" id="UP000182062"/>
    </source>
</evidence>
<proteinExistence type="predicted"/>
<feature type="compositionally biased region" description="Gly residues" evidence="1">
    <location>
        <begin position="212"/>
        <end position="221"/>
    </location>
</feature>
<comment type="caution">
    <text evidence="2">The sequence shown here is derived from an EMBL/GenBank/DDBJ whole genome shotgun (WGS) entry which is preliminary data.</text>
</comment>
<gene>
    <name evidence="2" type="ORF">BHE18_21320</name>
</gene>
<dbReference type="Proteomes" id="UP000182062">
    <property type="component" value="Unassembled WGS sequence"/>
</dbReference>
<feature type="compositionally biased region" description="Low complexity" evidence="1">
    <location>
        <begin position="120"/>
        <end position="133"/>
    </location>
</feature>
<organism evidence="2 3">
    <name type="scientific">Rossellomorea aquimaris</name>
    <dbReference type="NCBI Taxonomy" id="189382"/>
    <lineage>
        <taxon>Bacteria</taxon>
        <taxon>Bacillati</taxon>
        <taxon>Bacillota</taxon>
        <taxon>Bacilli</taxon>
        <taxon>Bacillales</taxon>
        <taxon>Bacillaceae</taxon>
        <taxon>Rossellomorea</taxon>
    </lineage>
</organism>
<sequence>MKKVNCTKLFSLMLISILLFWNVFPLVGLAGSFITPGTPIKPGQAISPGDPISGGDFLIPGDVFQPGDAINPGDSYNDGKNISSGTPILENFPLTNGTFIIPNAPPLPPNFVFGGDSFTPGDPISPGDPSGAGETSSGNVDGNGKAIEGGDPGSNGKAVEGGDPNGDGKAVEGGDPDGDGNAIEGGNPDGNGNAVEGGDPGGNGNAVEGGDPDGNGTGFEGGDPDASGNSVKNGNPGGEGNTSEGTAAESNPSVLNLFVSSTDTSRGPAGFMVGLLKDYKRYGLSFFDKIAQAGASYYAGFNFKDLGNGKYSVYGKNKLNNKISDWFYQRYKTYKFDGNEAHFGPNSRHIGKSRFDSFFESKSIGGGAGFWGNTKNSLVKSLNESWNPASKSFWKFSNSLKLGGPVNAVLSSFNSIYDYGFGDDPIKRSKGIGSTDFAATLTTDVAIGVGSTAIGSVASSMAAGALAGSAVPVVGTAVGAVVGLGAGLTTTYLINGTATGRRLKAGATKLIKNAYDGGVDLAKKGAKAVSDGVSSAFKRIGGLFG</sequence>
<dbReference type="OrthoDB" id="2732461at2"/>
<evidence type="ECO:0000256" key="1">
    <source>
        <dbReference type="SAM" id="MobiDB-lite"/>
    </source>
</evidence>
<keyword evidence="3" id="KW-1185">Reference proteome</keyword>
<dbReference type="RefSeq" id="WP_071617301.1">
    <property type="nucleotide sequence ID" value="NZ_MINN01000073.1"/>
</dbReference>
<dbReference type="EMBL" id="MINN01000073">
    <property type="protein sequence ID" value="OIU72682.1"/>
    <property type="molecule type" value="Genomic_DNA"/>
</dbReference>
<reference evidence="2 3" key="1">
    <citation type="submission" date="2016-09" db="EMBL/GenBank/DDBJ databases">
        <title>Bacillus aquimaris SAMM genome sequence reveals colonization and biosurfactant production capacities.</title>
        <authorList>
            <person name="Waghmode S.R."/>
            <person name="Suryavanshi M.V."/>
        </authorList>
    </citation>
    <scope>NUCLEOTIDE SEQUENCE [LARGE SCALE GENOMIC DNA]</scope>
    <source>
        <strain evidence="2 3">SAMM</strain>
    </source>
</reference>
<dbReference type="AlphaFoldDB" id="A0A1J6W526"/>
<name>A0A1J6W526_9BACI</name>
<evidence type="ECO:0000313" key="2">
    <source>
        <dbReference type="EMBL" id="OIU72682.1"/>
    </source>
</evidence>
<accession>A0A1J6W526</accession>
<protein>
    <submittedName>
        <fullName evidence="2">Uncharacterized protein</fullName>
    </submittedName>
</protein>